<accession>A0A7I9VVE3</accession>
<feature type="transmembrane region" description="Helical" evidence="2">
    <location>
        <begin position="89"/>
        <end position="107"/>
    </location>
</feature>
<dbReference type="GO" id="GO:1902201">
    <property type="term" value="P:negative regulation of bacterial-type flagellum-dependent cell motility"/>
    <property type="evidence" value="ECO:0007669"/>
    <property type="project" value="TreeGrafter"/>
</dbReference>
<protein>
    <recommendedName>
        <fullName evidence="3">GGDEF domain-containing protein</fullName>
    </recommendedName>
</protein>
<reference evidence="4 5" key="1">
    <citation type="journal article" date="2019" name="Emerg. Microbes Infect.">
        <title>Comprehensive subspecies identification of 175 nontuberculous mycobacteria species based on 7547 genomic profiles.</title>
        <authorList>
            <person name="Matsumoto Y."/>
            <person name="Kinjo T."/>
            <person name="Motooka D."/>
            <person name="Nabeya D."/>
            <person name="Jung N."/>
            <person name="Uechi K."/>
            <person name="Horii T."/>
            <person name="Iida T."/>
            <person name="Fujita J."/>
            <person name="Nakamura S."/>
        </authorList>
    </citation>
    <scope>NUCLEOTIDE SEQUENCE [LARGE SCALE GENOMIC DNA]</scope>
    <source>
        <strain evidence="4 5">JCM 6377</strain>
    </source>
</reference>
<evidence type="ECO:0000313" key="4">
    <source>
        <dbReference type="EMBL" id="GFG49401.1"/>
    </source>
</evidence>
<dbReference type="SUPFAM" id="SSF55073">
    <property type="entry name" value="Nucleotide cyclase"/>
    <property type="match status" value="1"/>
</dbReference>
<dbReference type="PANTHER" id="PTHR45138:SF9">
    <property type="entry name" value="DIGUANYLATE CYCLASE DGCM-RELATED"/>
    <property type="match status" value="1"/>
</dbReference>
<feature type="transmembrane region" description="Helical" evidence="2">
    <location>
        <begin position="136"/>
        <end position="155"/>
    </location>
</feature>
<dbReference type="InterPro" id="IPR050469">
    <property type="entry name" value="Diguanylate_Cyclase"/>
</dbReference>
<evidence type="ECO:0000313" key="5">
    <source>
        <dbReference type="Proteomes" id="UP000465302"/>
    </source>
</evidence>
<feature type="region of interest" description="Disordered" evidence="1">
    <location>
        <begin position="349"/>
        <end position="368"/>
    </location>
</feature>
<dbReference type="Gene3D" id="3.30.70.270">
    <property type="match status" value="1"/>
</dbReference>
<keyword evidence="2" id="KW-0472">Membrane</keyword>
<gene>
    <name evidence="4" type="ORF">MAGR_08420</name>
</gene>
<dbReference type="InterPro" id="IPR043128">
    <property type="entry name" value="Rev_trsase/Diguanyl_cyclase"/>
</dbReference>
<keyword evidence="2" id="KW-1133">Transmembrane helix</keyword>
<dbReference type="EMBL" id="BLKS01000001">
    <property type="protein sequence ID" value="GFG49401.1"/>
    <property type="molecule type" value="Genomic_DNA"/>
</dbReference>
<keyword evidence="2" id="KW-0812">Transmembrane</keyword>
<dbReference type="PANTHER" id="PTHR45138">
    <property type="entry name" value="REGULATORY COMPONENTS OF SENSORY TRANSDUCTION SYSTEM"/>
    <property type="match status" value="1"/>
</dbReference>
<dbReference type="InterPro" id="IPR000160">
    <property type="entry name" value="GGDEF_dom"/>
</dbReference>
<evidence type="ECO:0000256" key="1">
    <source>
        <dbReference type="SAM" id="MobiDB-lite"/>
    </source>
</evidence>
<dbReference type="NCBIfam" id="TIGR00254">
    <property type="entry name" value="GGDEF"/>
    <property type="match status" value="1"/>
</dbReference>
<dbReference type="AlphaFoldDB" id="A0A7I9VVE3"/>
<dbReference type="Proteomes" id="UP000465302">
    <property type="component" value="Unassembled WGS sequence"/>
</dbReference>
<dbReference type="PROSITE" id="PS50887">
    <property type="entry name" value="GGDEF"/>
    <property type="match status" value="1"/>
</dbReference>
<feature type="domain" description="GGDEF" evidence="3">
    <location>
        <begin position="225"/>
        <end position="357"/>
    </location>
</feature>
<dbReference type="InterPro" id="IPR029787">
    <property type="entry name" value="Nucleotide_cyclase"/>
</dbReference>
<dbReference type="Pfam" id="PF00990">
    <property type="entry name" value="GGDEF"/>
    <property type="match status" value="1"/>
</dbReference>
<dbReference type="FunFam" id="3.30.70.270:FF:000001">
    <property type="entry name" value="Diguanylate cyclase domain protein"/>
    <property type="match status" value="1"/>
</dbReference>
<feature type="transmembrane region" description="Helical" evidence="2">
    <location>
        <begin position="59"/>
        <end position="80"/>
    </location>
</feature>
<evidence type="ECO:0000256" key="2">
    <source>
        <dbReference type="SAM" id="Phobius"/>
    </source>
</evidence>
<dbReference type="GO" id="GO:0043709">
    <property type="term" value="P:cell adhesion involved in single-species biofilm formation"/>
    <property type="evidence" value="ECO:0007669"/>
    <property type="project" value="TreeGrafter"/>
</dbReference>
<dbReference type="GO" id="GO:0005886">
    <property type="term" value="C:plasma membrane"/>
    <property type="evidence" value="ECO:0007669"/>
    <property type="project" value="TreeGrafter"/>
</dbReference>
<organism evidence="4 5">
    <name type="scientific">Mycolicibacterium agri</name>
    <name type="common">Mycobacterium agri</name>
    <dbReference type="NCBI Taxonomy" id="36811"/>
    <lineage>
        <taxon>Bacteria</taxon>
        <taxon>Bacillati</taxon>
        <taxon>Actinomycetota</taxon>
        <taxon>Actinomycetes</taxon>
        <taxon>Mycobacteriales</taxon>
        <taxon>Mycobacteriaceae</taxon>
        <taxon>Mycolicibacterium</taxon>
    </lineage>
</organism>
<comment type="caution">
    <text evidence="4">The sequence shown here is derived from an EMBL/GenBank/DDBJ whole genome shotgun (WGS) entry which is preliminary data.</text>
</comment>
<dbReference type="SMART" id="SM00267">
    <property type="entry name" value="GGDEF"/>
    <property type="match status" value="1"/>
</dbReference>
<dbReference type="CDD" id="cd01949">
    <property type="entry name" value="GGDEF"/>
    <property type="match status" value="1"/>
</dbReference>
<dbReference type="GO" id="GO:0052621">
    <property type="term" value="F:diguanylate cyclase activity"/>
    <property type="evidence" value="ECO:0007669"/>
    <property type="project" value="TreeGrafter"/>
</dbReference>
<evidence type="ECO:0000259" key="3">
    <source>
        <dbReference type="PROSITE" id="PS50887"/>
    </source>
</evidence>
<name>A0A7I9VVE3_MYCAG</name>
<feature type="transmembrane region" description="Helical" evidence="2">
    <location>
        <begin position="161"/>
        <end position="184"/>
    </location>
</feature>
<proteinExistence type="predicted"/>
<sequence length="368" mass="39894">MVGWRQWWEEPTHYRWLTDYLVYRKLGSFARRVIAMVVLAMGAIPFLIMLTPVGANTAIGRAATVALAICTTGMALVWLFRWPTRRQSLVFVWICNACIAVSCLAYSGPVLSLLGSTAFAALAGYVAFLHTSRQLVFVLATALVVSLIAATRMAVHGRPFVALATLLIIAVGVMAIPISMHVLVRMLGDEAAKSHTDALTGLHNRRGFYRSTRELIKTASASPDQYLSVIMVDLDRFKQVNDTHGHTKGDRILVAVADRLRHTTRGRAVLARVGGEEFLVAEMIPLDKAKVLAERLRSEIAAIPSAATASVGVASMRRPDTTGPQTRALVEGVVDAADAAMYEAKRAGGNQVRHAERAAVGTSGRHGR</sequence>
<feature type="transmembrane region" description="Helical" evidence="2">
    <location>
        <begin position="33"/>
        <end position="53"/>
    </location>
</feature>